<evidence type="ECO:0000313" key="2">
    <source>
        <dbReference type="Proteomes" id="UP000011058"/>
    </source>
</evidence>
<reference evidence="1 2" key="1">
    <citation type="journal article" date="2012" name="J. Bacteriol.">
        <title>Genome Sequence of Fibrella aestuarina BUZ 2T, a Filamentous Marine Bacterium.</title>
        <authorList>
            <person name="Filippini M."/>
            <person name="Qi W."/>
            <person name="Blom J."/>
            <person name="Goesmann A."/>
            <person name="Smits T.H."/>
            <person name="Bagheri H.C."/>
        </authorList>
    </citation>
    <scope>NUCLEOTIDE SEQUENCE [LARGE SCALE GENOMIC DNA]</scope>
    <source>
        <strain evidence="2">BUZ 2T</strain>
    </source>
</reference>
<dbReference type="KEGG" id="fae:FAES_4904"/>
<dbReference type="AlphaFoldDB" id="I0KFK0"/>
<protein>
    <submittedName>
        <fullName evidence="1">Uncharacterized protein</fullName>
    </submittedName>
</protein>
<dbReference type="PATRIC" id="fig|1166018.3.peg.1874"/>
<dbReference type="Proteomes" id="UP000011058">
    <property type="component" value="Chromosome"/>
</dbReference>
<dbReference type="OrthoDB" id="962894at2"/>
<dbReference type="RefSeq" id="WP_015334002.1">
    <property type="nucleotide sequence ID" value="NC_020054.1"/>
</dbReference>
<accession>I0KFK0</accession>
<organism evidence="1 2">
    <name type="scientific">Fibrella aestuarina BUZ 2</name>
    <dbReference type="NCBI Taxonomy" id="1166018"/>
    <lineage>
        <taxon>Bacteria</taxon>
        <taxon>Pseudomonadati</taxon>
        <taxon>Bacteroidota</taxon>
        <taxon>Cytophagia</taxon>
        <taxon>Cytophagales</taxon>
        <taxon>Spirosomataceae</taxon>
        <taxon>Fibrella</taxon>
    </lineage>
</organism>
<sequence>MEANERNTEPPQTRHSQRLPTLLSALHLLYVGRALAGFVADEQSPPPPVELDVVDATIEAFTDEIRATELLHEAAILVGDLA</sequence>
<name>I0KFK0_9BACT</name>
<dbReference type="eggNOG" id="ENOG5033P15">
    <property type="taxonomic scope" value="Bacteria"/>
</dbReference>
<proteinExistence type="predicted"/>
<keyword evidence="2" id="KW-1185">Reference proteome</keyword>
<evidence type="ECO:0000313" key="1">
    <source>
        <dbReference type="EMBL" id="CCH02903.1"/>
    </source>
</evidence>
<dbReference type="HOGENOM" id="CLU_2540893_0_0_10"/>
<gene>
    <name evidence="1" type="ORF">FAES_4904</name>
</gene>
<dbReference type="EMBL" id="HE796683">
    <property type="protein sequence ID" value="CCH02903.1"/>
    <property type="molecule type" value="Genomic_DNA"/>
</dbReference>